<dbReference type="Pfam" id="PF08241">
    <property type="entry name" value="Methyltransf_11"/>
    <property type="match status" value="1"/>
</dbReference>
<dbReference type="CDD" id="cd02440">
    <property type="entry name" value="AdoMet_MTases"/>
    <property type="match status" value="1"/>
</dbReference>
<evidence type="ECO:0000313" key="2">
    <source>
        <dbReference type="EMBL" id="NBJ91344.1"/>
    </source>
</evidence>
<reference evidence="2" key="1">
    <citation type="submission" date="2018-09" db="EMBL/GenBank/DDBJ databases">
        <title>Murine metabolic-syndrome-specific gut microbial biobank.</title>
        <authorList>
            <person name="Liu C."/>
        </authorList>
    </citation>
    <scope>NUCLEOTIDE SEQUENCE</scope>
    <source>
        <strain evidence="2">D42-62</strain>
    </source>
</reference>
<dbReference type="GO" id="GO:0032259">
    <property type="term" value="P:methylation"/>
    <property type="evidence" value="ECO:0007669"/>
    <property type="project" value="UniProtKB-KW"/>
</dbReference>
<dbReference type="InterPro" id="IPR013216">
    <property type="entry name" value="Methyltransf_11"/>
</dbReference>
<dbReference type="Gene3D" id="3.40.50.150">
    <property type="entry name" value="Vaccinia Virus protein VP39"/>
    <property type="match status" value="1"/>
</dbReference>
<dbReference type="InterPro" id="IPR029063">
    <property type="entry name" value="SAM-dependent_MTases_sf"/>
</dbReference>
<keyword evidence="3" id="KW-1185">Reference proteome</keyword>
<proteinExistence type="predicted"/>
<dbReference type="GO" id="GO:0008757">
    <property type="term" value="F:S-adenosylmethionine-dependent methyltransferase activity"/>
    <property type="evidence" value="ECO:0007669"/>
    <property type="project" value="InterPro"/>
</dbReference>
<dbReference type="SUPFAM" id="SSF53335">
    <property type="entry name" value="S-adenosyl-L-methionine-dependent methyltransferases"/>
    <property type="match status" value="1"/>
</dbReference>
<organism evidence="2 3">
    <name type="scientific">Parablautia muri</name>
    <dbReference type="NCBI Taxonomy" id="2320879"/>
    <lineage>
        <taxon>Bacteria</taxon>
        <taxon>Bacillati</taxon>
        <taxon>Bacillota</taxon>
        <taxon>Clostridia</taxon>
        <taxon>Lachnospirales</taxon>
        <taxon>Lachnospiraceae</taxon>
        <taxon>Parablautia</taxon>
    </lineage>
</organism>
<keyword evidence="2" id="KW-0489">Methyltransferase</keyword>
<protein>
    <submittedName>
        <fullName evidence="2">Class I SAM-dependent methyltransferase</fullName>
    </submittedName>
</protein>
<dbReference type="AlphaFoldDB" id="A0A9X5GQL7"/>
<evidence type="ECO:0000313" key="3">
    <source>
        <dbReference type="Proteomes" id="UP001154420"/>
    </source>
</evidence>
<dbReference type="Proteomes" id="UP001154420">
    <property type="component" value="Unassembled WGS sequence"/>
</dbReference>
<sequence length="235" mass="27644">MSDFLQKLYSNRFSNKEIEKKNRLWKCVCSYFEKFLPSVDVAERGVMVDVAAGYCDFINNIQCDWHKVAIDVNPDVQVHAGKEVRVIVDDIKSLPKYFERESVDIFFMSNFLEHISKSDISMLFKMEKELLKPNGEIWILTPNIKYVKGQYWDFFDHITPITEKALIEEACTHGFRVKKCIKKFLPFTTKSKLPQAGWIVKLYLRLMPLSGFFWGKQSFLIFKKRISEGEKKIEN</sequence>
<accession>A0A9X5GQL7</accession>
<comment type="caution">
    <text evidence="2">The sequence shown here is derived from an EMBL/GenBank/DDBJ whole genome shotgun (WGS) entry which is preliminary data.</text>
</comment>
<dbReference type="EMBL" id="QZDT01000001">
    <property type="protein sequence ID" value="NBJ91344.1"/>
    <property type="molecule type" value="Genomic_DNA"/>
</dbReference>
<evidence type="ECO:0000259" key="1">
    <source>
        <dbReference type="Pfam" id="PF08241"/>
    </source>
</evidence>
<dbReference type="RefSeq" id="WP_160558416.1">
    <property type="nucleotide sequence ID" value="NZ_QZDT01000001.1"/>
</dbReference>
<keyword evidence="2" id="KW-0808">Transferase</keyword>
<gene>
    <name evidence="2" type="ORF">D5281_01770</name>
</gene>
<name>A0A9X5GQL7_9FIRM</name>
<feature type="domain" description="Methyltransferase type 11" evidence="1">
    <location>
        <begin position="49"/>
        <end position="139"/>
    </location>
</feature>
<dbReference type="OrthoDB" id="9801609at2"/>